<dbReference type="PROSITE" id="PS51257">
    <property type="entry name" value="PROKAR_LIPOPROTEIN"/>
    <property type="match status" value="1"/>
</dbReference>
<evidence type="ECO:0000256" key="3">
    <source>
        <dbReference type="SAM" id="MobiDB-lite"/>
    </source>
</evidence>
<dbReference type="GO" id="GO:0120010">
    <property type="term" value="P:intermembrane phospholipid transfer"/>
    <property type="evidence" value="ECO:0007669"/>
    <property type="project" value="TreeGrafter"/>
</dbReference>
<dbReference type="PRINTS" id="PR01805">
    <property type="entry name" value="VACJLIPOPROT"/>
</dbReference>
<dbReference type="GO" id="GO:0016020">
    <property type="term" value="C:membrane"/>
    <property type="evidence" value="ECO:0007669"/>
    <property type="project" value="InterPro"/>
</dbReference>
<reference evidence="4 5" key="1">
    <citation type="submission" date="2016-03" db="EMBL/GenBank/DDBJ databases">
        <authorList>
            <person name="Ploux O."/>
        </authorList>
    </citation>
    <scope>NUCLEOTIDE SEQUENCE [LARGE SCALE GENOMIC DNA]</scope>
    <source>
        <strain evidence="4 5">R-45370</strain>
    </source>
</reference>
<keyword evidence="5" id="KW-1185">Reference proteome</keyword>
<dbReference type="AlphaFoldDB" id="A0A177NTE1"/>
<evidence type="ECO:0000313" key="5">
    <source>
        <dbReference type="Proteomes" id="UP000078476"/>
    </source>
</evidence>
<dbReference type="OrthoDB" id="9785326at2"/>
<evidence type="ECO:0000313" key="4">
    <source>
        <dbReference type="EMBL" id="OAI20553.1"/>
    </source>
</evidence>
<name>A0A177NTE1_9GAMM</name>
<feature type="region of interest" description="Disordered" evidence="3">
    <location>
        <begin position="255"/>
        <end position="290"/>
    </location>
</feature>
<accession>A0A177NTE1</accession>
<feature type="compositionally biased region" description="Polar residues" evidence="3">
    <location>
        <begin position="262"/>
        <end position="272"/>
    </location>
</feature>
<dbReference type="PANTHER" id="PTHR30035">
    <property type="entry name" value="LIPOPROTEIN VACJ-RELATED"/>
    <property type="match status" value="1"/>
</dbReference>
<sequence>MNTPRYQGKSQAPYFWVLFFSGTLSVSGCASTETSVVDANASAPVVSPADPYENFNRSMYGFNMGLDKYLLKPVADGYTYITPDVMKTGVTNFFNNLKGINVVLNDLLQGKFGQSASDLGRFTTNTTIGLGGLFDVATPLGMQQNVEDFGQTMAVWGVDQGPYLVLPILGPTTVRDGSGTILDRAANPGTYVMGTGIVEGINERANAESALNFIDEAALDPYVFTRESFLQYRENLVNDGKTDADSFDLDIDEALNEDDEPVSSSAPIATTDPQKKKLENNPADEVSDSADKSLELAADNTTIEAFDNMSKSFDEALIEFEQASEKMDKISKRHHRHKHY</sequence>
<dbReference type="InterPro" id="IPR007428">
    <property type="entry name" value="MlaA"/>
</dbReference>
<dbReference type="EMBL" id="LUUI01000042">
    <property type="protein sequence ID" value="OAI20553.1"/>
    <property type="molecule type" value="Genomic_DNA"/>
</dbReference>
<evidence type="ECO:0000256" key="2">
    <source>
        <dbReference type="ARBA" id="ARBA00022729"/>
    </source>
</evidence>
<comment type="caution">
    <text evidence="4">The sequence shown here is derived from an EMBL/GenBank/DDBJ whole genome shotgun (WGS) entry which is preliminary data.</text>
</comment>
<comment type="similarity">
    <text evidence="1">Belongs to the MlaA family.</text>
</comment>
<dbReference type="RefSeq" id="WP_066977637.1">
    <property type="nucleotide sequence ID" value="NZ_LUUI01000042.1"/>
</dbReference>
<protein>
    <submittedName>
        <fullName evidence="4">ABC transporter</fullName>
    </submittedName>
</protein>
<evidence type="ECO:0000256" key="1">
    <source>
        <dbReference type="ARBA" id="ARBA00010634"/>
    </source>
</evidence>
<dbReference type="Proteomes" id="UP000078476">
    <property type="component" value="Unassembled WGS sequence"/>
</dbReference>
<organism evidence="4 5">
    <name type="scientific">Methylomonas lenta</name>
    <dbReference type="NCBI Taxonomy" id="980561"/>
    <lineage>
        <taxon>Bacteria</taxon>
        <taxon>Pseudomonadati</taxon>
        <taxon>Pseudomonadota</taxon>
        <taxon>Gammaproteobacteria</taxon>
        <taxon>Methylococcales</taxon>
        <taxon>Methylococcaceae</taxon>
        <taxon>Methylomonas</taxon>
    </lineage>
</organism>
<proteinExistence type="inferred from homology"/>
<dbReference type="Pfam" id="PF04333">
    <property type="entry name" value="MlaA"/>
    <property type="match status" value="1"/>
</dbReference>
<gene>
    <name evidence="4" type="ORF">A1359_20855</name>
</gene>
<dbReference type="STRING" id="980561.A1359_20855"/>
<dbReference type="PANTHER" id="PTHR30035:SF3">
    <property type="entry name" value="INTERMEMBRANE PHOSPHOLIPID TRANSPORT SYSTEM LIPOPROTEIN MLAA"/>
    <property type="match status" value="1"/>
</dbReference>
<keyword evidence="2" id="KW-0732">Signal</keyword>